<sequence length="212" mass="23338">MGHLDTSITTRGASNILHISEPSELDRSDDPWVHIFHFHLTPKKVESSTTLTIDGALRVVMCVRRRNRFELRVVAPGDTSGYILLQPSPTRPPIQILASPATELGKAFLPLIAVASHTSLLVFSPRDEWSCICRMDLRDLEGAGSSALVDPIAWLPFIETADGIQGGLEIGSMEGKPAARLRMLFEERKPLPSGSSLRLVMNISLDIYNDEP</sequence>
<gene>
    <name evidence="1" type="ORF">BQ2448_4045</name>
</gene>
<keyword evidence="2" id="KW-1185">Reference proteome</keyword>
<accession>A0A238FMU7</accession>
<reference evidence="2" key="1">
    <citation type="submission" date="2016-09" db="EMBL/GenBank/DDBJ databases">
        <authorList>
            <person name="Jeantristanb JTB J.-T."/>
            <person name="Ricardo R."/>
        </authorList>
    </citation>
    <scope>NUCLEOTIDE SEQUENCE [LARGE SCALE GENOMIC DNA]</scope>
</reference>
<dbReference type="Proteomes" id="UP000198372">
    <property type="component" value="Unassembled WGS sequence"/>
</dbReference>
<protein>
    <submittedName>
        <fullName evidence="1">BQ2448_4045 protein</fullName>
    </submittedName>
</protein>
<name>A0A238FMU7_9BASI</name>
<evidence type="ECO:0000313" key="2">
    <source>
        <dbReference type="Proteomes" id="UP000198372"/>
    </source>
</evidence>
<organism evidence="1 2">
    <name type="scientific">Microbotryum intermedium</name>
    <dbReference type="NCBI Taxonomy" id="269621"/>
    <lineage>
        <taxon>Eukaryota</taxon>
        <taxon>Fungi</taxon>
        <taxon>Dikarya</taxon>
        <taxon>Basidiomycota</taxon>
        <taxon>Pucciniomycotina</taxon>
        <taxon>Microbotryomycetes</taxon>
        <taxon>Microbotryales</taxon>
        <taxon>Microbotryaceae</taxon>
        <taxon>Microbotryum</taxon>
    </lineage>
</organism>
<evidence type="ECO:0000313" key="1">
    <source>
        <dbReference type="EMBL" id="SCV72508.1"/>
    </source>
</evidence>
<proteinExistence type="predicted"/>
<dbReference type="AlphaFoldDB" id="A0A238FMU7"/>
<dbReference type="EMBL" id="FMSP01000009">
    <property type="protein sequence ID" value="SCV72508.1"/>
    <property type="molecule type" value="Genomic_DNA"/>
</dbReference>
<dbReference type="OrthoDB" id="10409677at2759"/>